<evidence type="ECO:0000256" key="13">
    <source>
        <dbReference type="RuleBase" id="RU361161"/>
    </source>
</evidence>
<evidence type="ECO:0000256" key="10">
    <source>
        <dbReference type="ARBA" id="ARBA00023277"/>
    </source>
</evidence>
<protein>
    <recommendedName>
        <fullName evidence="13">beta-glucosidase</fullName>
        <ecNumber evidence="13">3.2.1.21</ecNumber>
    </recommendedName>
</protein>
<keyword evidence="7 13" id="KW-0378">Hydrolase</keyword>
<dbReference type="PANTHER" id="PTHR42715">
    <property type="entry name" value="BETA-GLUCOSIDASE"/>
    <property type="match status" value="1"/>
</dbReference>
<dbReference type="Pfam" id="PF01915">
    <property type="entry name" value="Glyco_hydro_3_C"/>
    <property type="match status" value="1"/>
</dbReference>
<dbReference type="Gene3D" id="3.40.50.1700">
    <property type="entry name" value="Glycoside hydrolase family 3 C-terminal domain"/>
    <property type="match status" value="1"/>
</dbReference>
<evidence type="ECO:0000259" key="15">
    <source>
        <dbReference type="SMART" id="SM01217"/>
    </source>
</evidence>
<proteinExistence type="inferred from homology"/>
<feature type="domain" description="Fibronectin type III-like" evidence="15">
    <location>
        <begin position="644"/>
        <end position="714"/>
    </location>
</feature>
<dbReference type="EC" id="3.2.1.21" evidence="13"/>
<dbReference type="InterPro" id="IPR036881">
    <property type="entry name" value="Glyco_hydro_3_C_sf"/>
</dbReference>
<dbReference type="Gene3D" id="3.20.20.300">
    <property type="entry name" value="Glycoside hydrolase, family 3, N-terminal domain"/>
    <property type="match status" value="1"/>
</dbReference>
<reference evidence="16" key="1">
    <citation type="submission" date="2023-06" db="EMBL/GenBank/DDBJ databases">
        <title>Genome-scale phylogeny and comparative genomics of the fungal order Sordariales.</title>
        <authorList>
            <consortium name="Lawrence Berkeley National Laboratory"/>
            <person name="Hensen N."/>
            <person name="Bonometti L."/>
            <person name="Westerberg I."/>
            <person name="Brannstrom I.O."/>
            <person name="Guillou S."/>
            <person name="Cros-Aarteil S."/>
            <person name="Calhoun S."/>
            <person name="Haridas S."/>
            <person name="Kuo A."/>
            <person name="Mondo S."/>
            <person name="Pangilinan J."/>
            <person name="Riley R."/>
            <person name="LaButti K."/>
            <person name="Andreopoulos B."/>
            <person name="Lipzen A."/>
            <person name="Chen C."/>
            <person name="Yanf M."/>
            <person name="Daum C."/>
            <person name="Ng V."/>
            <person name="Clum A."/>
            <person name="Steindorff A."/>
            <person name="Ohm R."/>
            <person name="Martin F."/>
            <person name="Silar P."/>
            <person name="Natvig D."/>
            <person name="Lalanne C."/>
            <person name="Gautier V."/>
            <person name="Ament-velasquez S.L."/>
            <person name="Kruys A."/>
            <person name="Hutchinson M.I."/>
            <person name="Powell A.J."/>
            <person name="Barry K."/>
            <person name="Miller A.N."/>
            <person name="Grigoriev I.V."/>
            <person name="Debuchy R."/>
            <person name="Gladieux P."/>
            <person name="Thoren M.H."/>
            <person name="Johannesson H."/>
        </authorList>
    </citation>
    <scope>NUCLEOTIDE SEQUENCE</scope>
    <source>
        <strain evidence="16">SMH3187-1</strain>
    </source>
</reference>
<dbReference type="AlphaFoldDB" id="A0AA40EXB1"/>
<keyword evidence="11 13" id="KW-0326">Glycosidase</keyword>
<comment type="catalytic activity">
    <reaction evidence="1 13">
        <text>Hydrolysis of terminal, non-reducing beta-D-glucosyl residues with release of beta-D-glucose.</text>
        <dbReference type="EC" id="3.2.1.21"/>
    </reaction>
</comment>
<dbReference type="Pfam" id="PF00933">
    <property type="entry name" value="Glyco_hydro_3"/>
    <property type="match status" value="1"/>
</dbReference>
<keyword evidence="6 14" id="KW-0732">Signal</keyword>
<evidence type="ECO:0000256" key="11">
    <source>
        <dbReference type="ARBA" id="ARBA00023295"/>
    </source>
</evidence>
<accession>A0AA40EXB1</accession>
<comment type="subcellular location">
    <subcellularLocation>
        <location evidence="2">Secreted</location>
    </subcellularLocation>
</comment>
<keyword evidence="17" id="KW-1185">Reference proteome</keyword>
<comment type="caution">
    <text evidence="16">The sequence shown here is derived from an EMBL/GenBank/DDBJ whole genome shotgun (WGS) entry which is preliminary data.</text>
</comment>
<sequence length="726" mass="76645">MHFQLLTLLAGALLAQAQLPPVGPDAWTEALSKATAALAKLSQNDKVSIVTGVGWDKGPCVGNTAPINAIRYPQLCLQDGPLGVRFATNANSFTPGIQAGSTWDIDLVRQRGAHIGAEARGCGVHVLLGPAPGALGKNPHAGRNWEGFGADPYLQGIMSSETIQGIQSQGVQATVKHFLANEQERNRETMSSNVPDRPLHELYLWPFADAVRANVASVMCSYNKLNGTWACENNHLLNRLLKTELAFPGFVVSDWNAQHSTVASAASGLDLTMPGSDFNGRNIYWGPALAQAVSASQVPLARLNDMAKRVLAGWYLLRQDSAAPPQINMKAAVSQQSHRDGIRAVARDGIVLLKNARGVLPLKKTAKLALVGSAAVVNPKGRNACPDRGCNEGALGMGWGSGTTEYPYLVSPHDALKRDGNVVALHASDSTSGVASAVKGADVVLVFITADSGEGYLTAEGVAGDRPNLDPWHNGNALVKAAAEAHGNVVVVVQSVGPVVLEGVLGLEGVKAVVWAGLGSQEMGNALGDVVMEGGVGPSGKLVYTIAKREEDYGSKVVSGNDDFREGLYVDYRHFDKMGLEPRYEFGFGLSYTNFTYGGLTVASTATAGPATGKVVPGGRADLWDEVAAVSAMVENTGGVGGAEVVQLYLTLPSSAPETPVRQLRGFAKLKLKAGEKKAALFNLRKRDLCYWDVARQEWVVPAGKFVVSVGASSRDLRLVGEFTAV</sequence>
<evidence type="ECO:0000313" key="17">
    <source>
        <dbReference type="Proteomes" id="UP001172155"/>
    </source>
</evidence>
<dbReference type="FunFam" id="3.20.20.300:FF:000002">
    <property type="entry name" value="Probable beta-glucosidase"/>
    <property type="match status" value="1"/>
</dbReference>
<evidence type="ECO:0000256" key="3">
    <source>
        <dbReference type="ARBA" id="ARBA00004987"/>
    </source>
</evidence>
<dbReference type="InterPro" id="IPR050288">
    <property type="entry name" value="Cellulose_deg_GH3"/>
</dbReference>
<dbReference type="FunFam" id="2.60.40.10:FF:000757">
    <property type="entry name" value="Beta-glucosidase G"/>
    <property type="match status" value="1"/>
</dbReference>
<evidence type="ECO:0000256" key="8">
    <source>
        <dbReference type="ARBA" id="ARBA00023001"/>
    </source>
</evidence>
<dbReference type="GO" id="GO:0030245">
    <property type="term" value="P:cellulose catabolic process"/>
    <property type="evidence" value="ECO:0007669"/>
    <property type="project" value="UniProtKB-KW"/>
</dbReference>
<evidence type="ECO:0000256" key="5">
    <source>
        <dbReference type="ARBA" id="ARBA00022525"/>
    </source>
</evidence>
<dbReference type="Proteomes" id="UP001172155">
    <property type="component" value="Unassembled WGS sequence"/>
</dbReference>
<feature type="chain" id="PRO_5041308193" description="beta-glucosidase" evidence="14">
    <location>
        <begin position="18"/>
        <end position="726"/>
    </location>
</feature>
<dbReference type="InterPro" id="IPR017853">
    <property type="entry name" value="GH"/>
</dbReference>
<evidence type="ECO:0000256" key="4">
    <source>
        <dbReference type="ARBA" id="ARBA00005336"/>
    </source>
</evidence>
<dbReference type="InterPro" id="IPR001764">
    <property type="entry name" value="Glyco_hydro_3_N"/>
</dbReference>
<dbReference type="PRINTS" id="PR00133">
    <property type="entry name" value="GLHYDRLASE3"/>
</dbReference>
<dbReference type="GO" id="GO:0005576">
    <property type="term" value="C:extracellular region"/>
    <property type="evidence" value="ECO:0007669"/>
    <property type="project" value="UniProtKB-SubCell"/>
</dbReference>
<evidence type="ECO:0000256" key="2">
    <source>
        <dbReference type="ARBA" id="ARBA00004613"/>
    </source>
</evidence>
<keyword evidence="8" id="KW-0136">Cellulose degradation</keyword>
<keyword evidence="10 13" id="KW-0119">Carbohydrate metabolism</keyword>
<evidence type="ECO:0000256" key="14">
    <source>
        <dbReference type="SAM" id="SignalP"/>
    </source>
</evidence>
<dbReference type="GO" id="GO:0008422">
    <property type="term" value="F:beta-glucosidase activity"/>
    <property type="evidence" value="ECO:0007669"/>
    <property type="project" value="UniProtKB-EC"/>
</dbReference>
<dbReference type="InterPro" id="IPR002772">
    <property type="entry name" value="Glyco_hydro_3_C"/>
</dbReference>
<evidence type="ECO:0000256" key="1">
    <source>
        <dbReference type="ARBA" id="ARBA00000448"/>
    </source>
</evidence>
<feature type="signal peptide" evidence="14">
    <location>
        <begin position="1"/>
        <end position="17"/>
    </location>
</feature>
<gene>
    <name evidence="16" type="ORF">B0T18DRAFT_438779</name>
</gene>
<evidence type="ECO:0000313" key="16">
    <source>
        <dbReference type="EMBL" id="KAK0747084.1"/>
    </source>
</evidence>
<evidence type="ECO:0000256" key="12">
    <source>
        <dbReference type="ARBA" id="ARBA00023326"/>
    </source>
</evidence>
<dbReference type="InterPro" id="IPR036962">
    <property type="entry name" value="Glyco_hydro_3_N_sf"/>
</dbReference>
<dbReference type="InterPro" id="IPR019800">
    <property type="entry name" value="Glyco_hydro_3_AS"/>
</dbReference>
<keyword evidence="12 13" id="KW-0624">Polysaccharide degradation</keyword>
<dbReference type="SUPFAM" id="SSF52279">
    <property type="entry name" value="Beta-D-glucan exohydrolase, C-terminal domain"/>
    <property type="match status" value="1"/>
</dbReference>
<keyword evidence="9" id="KW-0325">Glycoprotein</keyword>
<dbReference type="Gene3D" id="2.60.40.10">
    <property type="entry name" value="Immunoglobulins"/>
    <property type="match status" value="1"/>
</dbReference>
<dbReference type="SUPFAM" id="SSF51445">
    <property type="entry name" value="(Trans)glycosidases"/>
    <property type="match status" value="1"/>
</dbReference>
<dbReference type="PANTHER" id="PTHR42715:SF28">
    <property type="entry name" value="BETA-GLUCOSIDASE L-RELATED"/>
    <property type="match status" value="1"/>
</dbReference>
<comment type="pathway">
    <text evidence="3 13">Glycan metabolism; cellulose degradation.</text>
</comment>
<dbReference type="FunFam" id="3.40.50.1700:FF:000003">
    <property type="entry name" value="Probable beta-glucosidase"/>
    <property type="match status" value="1"/>
</dbReference>
<dbReference type="EMBL" id="JAUKUD010000004">
    <property type="protein sequence ID" value="KAK0747084.1"/>
    <property type="molecule type" value="Genomic_DNA"/>
</dbReference>
<dbReference type="InterPro" id="IPR026891">
    <property type="entry name" value="Fn3-like"/>
</dbReference>
<evidence type="ECO:0000256" key="9">
    <source>
        <dbReference type="ARBA" id="ARBA00023180"/>
    </source>
</evidence>
<evidence type="ECO:0000256" key="6">
    <source>
        <dbReference type="ARBA" id="ARBA00022729"/>
    </source>
</evidence>
<dbReference type="SMART" id="SM01217">
    <property type="entry name" value="Fn3_like"/>
    <property type="match status" value="1"/>
</dbReference>
<organism evidence="16 17">
    <name type="scientific">Schizothecium vesticola</name>
    <dbReference type="NCBI Taxonomy" id="314040"/>
    <lineage>
        <taxon>Eukaryota</taxon>
        <taxon>Fungi</taxon>
        <taxon>Dikarya</taxon>
        <taxon>Ascomycota</taxon>
        <taxon>Pezizomycotina</taxon>
        <taxon>Sordariomycetes</taxon>
        <taxon>Sordariomycetidae</taxon>
        <taxon>Sordariales</taxon>
        <taxon>Schizotheciaceae</taxon>
        <taxon>Schizothecium</taxon>
    </lineage>
</organism>
<dbReference type="InterPro" id="IPR013783">
    <property type="entry name" value="Ig-like_fold"/>
</dbReference>
<dbReference type="Pfam" id="PF14310">
    <property type="entry name" value="Fn3-like"/>
    <property type="match status" value="1"/>
</dbReference>
<evidence type="ECO:0000256" key="7">
    <source>
        <dbReference type="ARBA" id="ARBA00022801"/>
    </source>
</evidence>
<dbReference type="PROSITE" id="PS00775">
    <property type="entry name" value="GLYCOSYL_HYDROL_F3"/>
    <property type="match status" value="1"/>
</dbReference>
<name>A0AA40EXB1_9PEZI</name>
<keyword evidence="5" id="KW-0964">Secreted</keyword>
<comment type="similarity">
    <text evidence="4 13">Belongs to the glycosyl hydrolase 3 family.</text>
</comment>